<dbReference type="SUPFAM" id="SSF52540">
    <property type="entry name" value="P-loop containing nucleoside triphosphate hydrolases"/>
    <property type="match status" value="1"/>
</dbReference>
<evidence type="ECO:0000313" key="5">
    <source>
        <dbReference type="EMBL" id="GAA0256656.1"/>
    </source>
</evidence>
<dbReference type="Gene3D" id="3.40.50.300">
    <property type="entry name" value="P-loop containing nucleotide triphosphate hydrolases"/>
    <property type="match status" value="1"/>
</dbReference>
<reference evidence="5 6" key="1">
    <citation type="journal article" date="2019" name="Int. J. Syst. Evol. Microbiol.">
        <title>The Global Catalogue of Microorganisms (GCM) 10K type strain sequencing project: providing services to taxonomists for standard genome sequencing and annotation.</title>
        <authorList>
            <consortium name="The Broad Institute Genomics Platform"/>
            <consortium name="The Broad Institute Genome Sequencing Center for Infectious Disease"/>
            <person name="Wu L."/>
            <person name="Ma J."/>
        </authorList>
    </citation>
    <scope>NUCLEOTIDE SEQUENCE [LARGE SCALE GENOMIC DNA]</scope>
    <source>
        <strain evidence="5 6">JCM 3380</strain>
    </source>
</reference>
<dbReference type="InterPro" id="IPR003959">
    <property type="entry name" value="ATPase_AAA_core"/>
</dbReference>
<dbReference type="InterPro" id="IPR003960">
    <property type="entry name" value="ATPase_AAA_CS"/>
</dbReference>
<evidence type="ECO:0000256" key="1">
    <source>
        <dbReference type="ARBA" id="ARBA00022741"/>
    </source>
</evidence>
<feature type="domain" description="ATPase AAA-type core" evidence="4">
    <location>
        <begin position="76"/>
        <end position="217"/>
    </location>
</feature>
<evidence type="ECO:0000313" key="6">
    <source>
        <dbReference type="Proteomes" id="UP001500416"/>
    </source>
</evidence>
<proteinExistence type="inferred from homology"/>
<gene>
    <name evidence="5" type="ORF">GCM10010492_66970</name>
</gene>
<dbReference type="Pfam" id="PF00004">
    <property type="entry name" value="AAA"/>
    <property type="match status" value="1"/>
</dbReference>
<dbReference type="PANTHER" id="PTHR45644">
    <property type="entry name" value="AAA ATPASE, PUTATIVE (AFU_ORTHOLOGUE AFUA_2G12920)-RELATED-RELATED"/>
    <property type="match status" value="1"/>
</dbReference>
<dbReference type="RefSeq" id="WP_343938548.1">
    <property type="nucleotide sequence ID" value="NZ_BAAABU010000025.1"/>
</dbReference>
<dbReference type="PROSITE" id="PS00674">
    <property type="entry name" value="AAA"/>
    <property type="match status" value="1"/>
</dbReference>
<dbReference type="Proteomes" id="UP001500416">
    <property type="component" value="Unassembled WGS sequence"/>
</dbReference>
<accession>A0ABN0UNP3</accession>
<keyword evidence="1 3" id="KW-0547">Nucleotide-binding</keyword>
<keyword evidence="6" id="KW-1185">Reference proteome</keyword>
<comment type="caution">
    <text evidence="5">The sequence shown here is derived from an EMBL/GenBank/DDBJ whole genome shotgun (WGS) entry which is preliminary data.</text>
</comment>
<comment type="similarity">
    <text evidence="3">Belongs to the AAA ATPase family.</text>
</comment>
<evidence type="ECO:0000256" key="3">
    <source>
        <dbReference type="RuleBase" id="RU003651"/>
    </source>
</evidence>
<dbReference type="PANTHER" id="PTHR45644:SF3">
    <property type="entry name" value="FI08533P-RELATED"/>
    <property type="match status" value="1"/>
</dbReference>
<dbReference type="InterPro" id="IPR051701">
    <property type="entry name" value="Mito_OM_Translocase_MSP1"/>
</dbReference>
<evidence type="ECO:0000259" key="4">
    <source>
        <dbReference type="Pfam" id="PF00004"/>
    </source>
</evidence>
<dbReference type="InterPro" id="IPR027417">
    <property type="entry name" value="P-loop_NTPase"/>
</dbReference>
<protein>
    <recommendedName>
        <fullName evidence="4">ATPase AAA-type core domain-containing protein</fullName>
    </recommendedName>
</protein>
<dbReference type="EMBL" id="BAAABU010000025">
    <property type="protein sequence ID" value="GAA0256656.1"/>
    <property type="molecule type" value="Genomic_DNA"/>
</dbReference>
<evidence type="ECO:0000256" key="2">
    <source>
        <dbReference type="ARBA" id="ARBA00022840"/>
    </source>
</evidence>
<keyword evidence="2 3" id="KW-0067">ATP-binding</keyword>
<organism evidence="5 6">
    <name type="scientific">Saccharothrix mutabilis subsp. mutabilis</name>
    <dbReference type="NCBI Taxonomy" id="66855"/>
    <lineage>
        <taxon>Bacteria</taxon>
        <taxon>Bacillati</taxon>
        <taxon>Actinomycetota</taxon>
        <taxon>Actinomycetes</taxon>
        <taxon>Pseudonocardiales</taxon>
        <taxon>Pseudonocardiaceae</taxon>
        <taxon>Saccharothrix</taxon>
    </lineage>
</organism>
<sequence length="307" mass="33042">MSTQDDLFHPVVELPEPVRQARYDRLVGLDDTKLRLRKEAALLAAPDRLRAWAERFHPGMDLPALRLLTDRAPLFVFAGDVGSGKSALAESFGCDLADMLDLPVFLYRLKLATRGNGLVGEMTSLIGEAFTHLRDVADRALSASGPTSVTVFVVDEADALVQSREARQMHHEDRAGVDAFLAGVDSLAGAGLPVLVVLCTNRVGALDPAIMRRSAATFTFTRPDDQQRHAILAAALDGLGVRTDTITKLVELTGPSGNQPGFTSSDLTQRLVPAALITAFPDRAVTDEHLLTLASELAPTPVFTEQP</sequence>
<name>A0ABN0UNP3_9PSEU</name>